<dbReference type="Proteomes" id="UP001596972">
    <property type="component" value="Unassembled WGS sequence"/>
</dbReference>
<dbReference type="Pfam" id="PF25906">
    <property type="entry name" value="PucR-like_N"/>
    <property type="match status" value="1"/>
</dbReference>
<protein>
    <recommendedName>
        <fullName evidence="1">PucR-like N-terminal domain-containing protein</fullName>
    </recommendedName>
</protein>
<dbReference type="InterPro" id="IPR058663">
    <property type="entry name" value="PucR-like_N"/>
</dbReference>
<sequence>MQTVAAPVTNRLIDRLDEIAAEVAGDITARVPAYAHLPDTVVARALRDALIVYAGAHGKTAALDWFRRLGARSARAGQDVRQLESALRTGARILVREMAGAAARLYPPNDEFVAVMERAFTGEAEIIEAALTAHRIAHAADGRP</sequence>
<reference evidence="3" key="1">
    <citation type="journal article" date="2019" name="Int. J. Syst. Evol. Microbiol.">
        <title>The Global Catalogue of Microorganisms (GCM) 10K type strain sequencing project: providing services to taxonomists for standard genome sequencing and annotation.</title>
        <authorList>
            <consortium name="The Broad Institute Genomics Platform"/>
            <consortium name="The Broad Institute Genome Sequencing Center for Infectious Disease"/>
            <person name="Wu L."/>
            <person name="Ma J."/>
        </authorList>
    </citation>
    <scope>NUCLEOTIDE SEQUENCE [LARGE SCALE GENOMIC DNA]</scope>
    <source>
        <strain evidence="3">JCM 31202</strain>
    </source>
</reference>
<dbReference type="EMBL" id="JBHTJA010000003">
    <property type="protein sequence ID" value="MFD0899341.1"/>
    <property type="molecule type" value="Genomic_DNA"/>
</dbReference>
<proteinExistence type="predicted"/>
<organism evidence="2 3">
    <name type="scientific">Actinomadura sediminis</name>
    <dbReference type="NCBI Taxonomy" id="1038904"/>
    <lineage>
        <taxon>Bacteria</taxon>
        <taxon>Bacillati</taxon>
        <taxon>Actinomycetota</taxon>
        <taxon>Actinomycetes</taxon>
        <taxon>Streptosporangiales</taxon>
        <taxon>Thermomonosporaceae</taxon>
        <taxon>Actinomadura</taxon>
    </lineage>
</organism>
<accession>A0ABW3EK26</accession>
<comment type="caution">
    <text evidence="2">The sequence shown here is derived from an EMBL/GenBank/DDBJ whole genome shotgun (WGS) entry which is preliminary data.</text>
</comment>
<evidence type="ECO:0000259" key="1">
    <source>
        <dbReference type="Pfam" id="PF25906"/>
    </source>
</evidence>
<gene>
    <name evidence="2" type="ORF">ACFQ11_02965</name>
</gene>
<feature type="domain" description="PucR-like N-terminal" evidence="1">
    <location>
        <begin position="6"/>
        <end position="135"/>
    </location>
</feature>
<name>A0ABW3EK26_9ACTN</name>
<evidence type="ECO:0000313" key="3">
    <source>
        <dbReference type="Proteomes" id="UP001596972"/>
    </source>
</evidence>
<evidence type="ECO:0000313" key="2">
    <source>
        <dbReference type="EMBL" id="MFD0899341.1"/>
    </source>
</evidence>
<dbReference type="RefSeq" id="WP_378296187.1">
    <property type="nucleotide sequence ID" value="NZ_JBHTJA010000003.1"/>
</dbReference>
<keyword evidence="3" id="KW-1185">Reference proteome</keyword>